<evidence type="ECO:0000313" key="1">
    <source>
        <dbReference type="EMBL" id="CAI9109747.1"/>
    </source>
</evidence>
<dbReference type="Proteomes" id="UP001161247">
    <property type="component" value="Chromosome 6"/>
</dbReference>
<sequence>MVLSSTEMDSLLEELERMEIQSGLNFPEDVELELKFLKLYVRCLTKCEETGKDTNLVSSVISIQAIVKETGGQIVAALIDTFLEDLADPLRDCAEFLRGGLIFMITFFMDQFEDAATNGGNELYTQVAAVLEEALSLVSSLYIDELEVDSFSERQTGLSVFQSKIEKVKAEVAEVYFQVPNLSDFSFPMTNVKEQLFLLKPDLKDIMGDQIEGEEHKDLWKRVINVVKNQAYWSRSKNDLIHKIRTIPAETPPAQGNTSRLKEVVIGMKDESQKLIDRLKRGTTKLDIISIVGMPGLECGFPEEITSIIHLRYFAIWCRATELPSTIANLWNLQTLCLNSSAGEIPLPSTIWQMKSLRHVCIPSMSLIGIKHHEYGQLEFMDFFSTPVLNSGEETKEFLRSLRRLTLGRLPIPWTAISVIGQLPNLEVLKLRDRVFQGKTWDVEEGEFLKLKCLELWQLNLEEWNVPDEPFPCLEQLTVKNCYNLEGIPSTLGYIPTLKKIDVRWCFKATNSAKQILEEQLEMGNDGLEAIVFG</sequence>
<dbReference type="InterPro" id="IPR032675">
    <property type="entry name" value="LRR_dom_sf"/>
</dbReference>
<gene>
    <name evidence="1" type="ORF">OLC1_LOCUS17564</name>
</gene>
<evidence type="ECO:0000313" key="2">
    <source>
        <dbReference type="Proteomes" id="UP001161247"/>
    </source>
</evidence>
<dbReference type="PANTHER" id="PTHR15140">
    <property type="entry name" value="TUBULIN-SPECIFIC CHAPERONE E"/>
    <property type="match status" value="1"/>
</dbReference>
<accession>A0AAV1DRT4</accession>
<dbReference type="PANTHER" id="PTHR15140:SF33">
    <property type="entry name" value="LATE BLIGHT RESISTANCE PROTEIN HOMOLOG R1A-3 ISOFORM X1"/>
    <property type="match status" value="1"/>
</dbReference>
<protein>
    <submittedName>
        <fullName evidence="1">OLC1v1009624C1</fullName>
    </submittedName>
</protein>
<proteinExistence type="predicted"/>
<keyword evidence="2" id="KW-1185">Reference proteome</keyword>
<dbReference type="Gene3D" id="3.80.10.10">
    <property type="entry name" value="Ribonuclease Inhibitor"/>
    <property type="match status" value="1"/>
</dbReference>
<dbReference type="SUPFAM" id="SSF52058">
    <property type="entry name" value="L domain-like"/>
    <property type="match status" value="1"/>
</dbReference>
<organism evidence="1 2">
    <name type="scientific">Oldenlandia corymbosa var. corymbosa</name>
    <dbReference type="NCBI Taxonomy" id="529605"/>
    <lineage>
        <taxon>Eukaryota</taxon>
        <taxon>Viridiplantae</taxon>
        <taxon>Streptophyta</taxon>
        <taxon>Embryophyta</taxon>
        <taxon>Tracheophyta</taxon>
        <taxon>Spermatophyta</taxon>
        <taxon>Magnoliopsida</taxon>
        <taxon>eudicotyledons</taxon>
        <taxon>Gunneridae</taxon>
        <taxon>Pentapetalae</taxon>
        <taxon>asterids</taxon>
        <taxon>lamiids</taxon>
        <taxon>Gentianales</taxon>
        <taxon>Rubiaceae</taxon>
        <taxon>Rubioideae</taxon>
        <taxon>Spermacoceae</taxon>
        <taxon>Hedyotis-Oldenlandia complex</taxon>
        <taxon>Oldenlandia</taxon>
    </lineage>
</organism>
<dbReference type="EMBL" id="OX459123">
    <property type="protein sequence ID" value="CAI9109747.1"/>
    <property type="molecule type" value="Genomic_DNA"/>
</dbReference>
<name>A0AAV1DRT4_OLDCO</name>
<dbReference type="AlphaFoldDB" id="A0AAV1DRT4"/>
<reference evidence="1" key="1">
    <citation type="submission" date="2023-03" db="EMBL/GenBank/DDBJ databases">
        <authorList>
            <person name="Julca I."/>
        </authorList>
    </citation>
    <scope>NUCLEOTIDE SEQUENCE</scope>
</reference>